<feature type="domain" description="Formyl transferase N-terminal" evidence="2">
    <location>
        <begin position="34"/>
        <end position="141"/>
    </location>
</feature>
<dbReference type="GO" id="GO:0004479">
    <property type="term" value="F:methionyl-tRNA formyltransferase activity"/>
    <property type="evidence" value="ECO:0007669"/>
    <property type="project" value="TreeGrafter"/>
</dbReference>
<dbReference type="Pfam" id="PF18216">
    <property type="entry name" value="N_formyltrans_C"/>
    <property type="match status" value="1"/>
</dbReference>
<dbReference type="SUPFAM" id="SSF53328">
    <property type="entry name" value="Formyltransferase"/>
    <property type="match status" value="1"/>
</dbReference>
<dbReference type="Gene3D" id="3.40.50.12230">
    <property type="match status" value="1"/>
</dbReference>
<feature type="domain" description="N-formyltransferase dimerization C-terminal" evidence="3">
    <location>
        <begin position="171"/>
        <end position="219"/>
    </location>
</feature>
<organism evidence="4 5">
    <name type="scientific">Halorubrum coriense DSM 10284</name>
    <dbReference type="NCBI Taxonomy" id="1227466"/>
    <lineage>
        <taxon>Archaea</taxon>
        <taxon>Methanobacteriati</taxon>
        <taxon>Methanobacteriota</taxon>
        <taxon>Stenosarchaea group</taxon>
        <taxon>Halobacteria</taxon>
        <taxon>Halobacteriales</taxon>
        <taxon>Haloferacaceae</taxon>
        <taxon>Halorubrum</taxon>
    </lineage>
</organism>
<dbReference type="CDD" id="cd08369">
    <property type="entry name" value="FMT_core"/>
    <property type="match status" value="1"/>
</dbReference>
<reference evidence="4 5" key="1">
    <citation type="journal article" date="2014" name="PLoS Genet.">
        <title>Phylogenetically driven sequencing of extremely halophilic archaea reveals strategies for static and dynamic osmo-response.</title>
        <authorList>
            <person name="Becker E.A."/>
            <person name="Seitzer P.M."/>
            <person name="Tritt A."/>
            <person name="Larsen D."/>
            <person name="Krusor M."/>
            <person name="Yao A.I."/>
            <person name="Wu D."/>
            <person name="Madern D."/>
            <person name="Eisen J.A."/>
            <person name="Darling A.E."/>
            <person name="Facciotti M.T."/>
        </authorList>
    </citation>
    <scope>NUCLEOTIDE SEQUENCE [LARGE SCALE GENOMIC DNA]</scope>
    <source>
        <strain evidence="4 5">DSM 10284</strain>
    </source>
</reference>
<dbReference type="PANTHER" id="PTHR11138:SF5">
    <property type="entry name" value="METHIONYL-TRNA FORMYLTRANSFERASE, MITOCHONDRIAL"/>
    <property type="match status" value="1"/>
</dbReference>
<dbReference type="InterPro" id="IPR036477">
    <property type="entry name" value="Formyl_transf_N_sf"/>
</dbReference>
<evidence type="ECO:0000313" key="5">
    <source>
        <dbReference type="Proteomes" id="UP000011509"/>
    </source>
</evidence>
<sequence>MIEIAFLGINDVGERIYDWLVSRDDTKVQGIFTENEQLNILKDIEPDLILSVGYRHIVPEEILEVPEYGAINLHKSYLPYNRGANPNVWSIIENNPAGTSIHYMTSDVDQGPIIDRQKVHIDPKDDARDLYERLEDTQVEQFKRMWDQIRESDVGTIEQQLNEGTYHYKRDFTDLWELNLDKKVRIGDFIDRLRALTFPPYNNAYFKKNGKKYYLEVHIESESDEVENSAEPKKVPNYTHKNGE</sequence>
<keyword evidence="4" id="KW-0808">Transferase</keyword>
<evidence type="ECO:0000256" key="1">
    <source>
        <dbReference type="SAM" id="MobiDB-lite"/>
    </source>
</evidence>
<dbReference type="Pfam" id="PF00551">
    <property type="entry name" value="Formyl_trans_N"/>
    <property type="match status" value="1"/>
</dbReference>
<dbReference type="Proteomes" id="UP000011509">
    <property type="component" value="Unassembled WGS sequence"/>
</dbReference>
<feature type="region of interest" description="Disordered" evidence="1">
    <location>
        <begin position="223"/>
        <end position="244"/>
    </location>
</feature>
<evidence type="ECO:0000259" key="2">
    <source>
        <dbReference type="Pfam" id="PF00551"/>
    </source>
</evidence>
<protein>
    <submittedName>
        <fullName evidence="4">Formyl transferase domain-containing protein</fullName>
    </submittedName>
</protein>
<dbReference type="InterPro" id="IPR002376">
    <property type="entry name" value="Formyl_transf_N"/>
</dbReference>
<gene>
    <name evidence="4" type="ORF">C464_09677</name>
</gene>
<dbReference type="InterPro" id="IPR040660">
    <property type="entry name" value="N_formyltrans_C"/>
</dbReference>
<dbReference type="STRING" id="1227466.C464_09677"/>
<name>M0EHE0_9EURY</name>
<dbReference type="GO" id="GO:0005829">
    <property type="term" value="C:cytosol"/>
    <property type="evidence" value="ECO:0007669"/>
    <property type="project" value="TreeGrafter"/>
</dbReference>
<dbReference type="OrthoDB" id="199806at2157"/>
<dbReference type="EMBL" id="AOJL01000036">
    <property type="protein sequence ID" value="ELZ47191.1"/>
    <property type="molecule type" value="Genomic_DNA"/>
</dbReference>
<keyword evidence="5" id="KW-1185">Reference proteome</keyword>
<proteinExistence type="predicted"/>
<evidence type="ECO:0000259" key="3">
    <source>
        <dbReference type="Pfam" id="PF18216"/>
    </source>
</evidence>
<accession>M0EHE0</accession>
<dbReference type="PANTHER" id="PTHR11138">
    <property type="entry name" value="METHIONYL-TRNA FORMYLTRANSFERASE"/>
    <property type="match status" value="1"/>
</dbReference>
<evidence type="ECO:0000313" key="4">
    <source>
        <dbReference type="EMBL" id="ELZ47191.1"/>
    </source>
</evidence>
<dbReference type="AlphaFoldDB" id="M0EHE0"/>
<dbReference type="RefSeq" id="WP_006113466.1">
    <property type="nucleotide sequence ID" value="NZ_AOJL01000036.1"/>
</dbReference>
<comment type="caution">
    <text evidence="4">The sequence shown here is derived from an EMBL/GenBank/DDBJ whole genome shotgun (WGS) entry which is preliminary data.</text>
</comment>